<dbReference type="Gene3D" id="3.90.1530.30">
    <property type="match status" value="1"/>
</dbReference>
<evidence type="ECO:0000259" key="1">
    <source>
        <dbReference type="SMART" id="SM00470"/>
    </source>
</evidence>
<dbReference type="PANTHER" id="PTHR33375:SF1">
    <property type="entry name" value="CHROMOSOME-PARTITIONING PROTEIN PARB-RELATED"/>
    <property type="match status" value="1"/>
</dbReference>
<dbReference type="PANTHER" id="PTHR33375">
    <property type="entry name" value="CHROMOSOME-PARTITIONING PROTEIN PARB-RELATED"/>
    <property type="match status" value="1"/>
</dbReference>
<dbReference type="Proteomes" id="UP000595448">
    <property type="component" value="Chromosome"/>
</dbReference>
<proteinExistence type="predicted"/>
<dbReference type="RefSeq" id="WP_201104067.1">
    <property type="nucleotide sequence ID" value="NZ_CP067977.1"/>
</dbReference>
<dbReference type="SUPFAM" id="SSF110849">
    <property type="entry name" value="ParB/Sulfiredoxin"/>
    <property type="match status" value="1"/>
</dbReference>
<dbReference type="SUPFAM" id="SSF109709">
    <property type="entry name" value="KorB DNA-binding domain-like"/>
    <property type="match status" value="1"/>
</dbReference>
<keyword evidence="3" id="KW-1185">Reference proteome</keyword>
<dbReference type="Pfam" id="PF02195">
    <property type="entry name" value="ParB_N"/>
    <property type="match status" value="1"/>
</dbReference>
<sequence>MTEVSHPIARSIYHLPLDLIDWDGGLRPLDPVWVEALAAMMKRDGQRRPIEVHPTRNGRFKAMAGRHRGAAAALLGWTTIDADVLDLDALDRRATEVSENLHKLGLSPLDRAAFVAEQVSIEKARAGVSEDVSAQSVAATARWADRIGNEADDASRIVRLAFGFADATAEKVGLSRASIYRDLELHRGLMPDVVEAIRALPVASNASQLRALARLPEREQREVAALVVDGTAKGVTEAVAMMRQRPVKSPEQKAVSAIRGNWARLSERELKALIRDLPMPRGVVLVIDGETIGGEA</sequence>
<dbReference type="InterPro" id="IPR050336">
    <property type="entry name" value="Chromosome_partition/occlusion"/>
</dbReference>
<dbReference type="InterPro" id="IPR003115">
    <property type="entry name" value="ParB_N"/>
</dbReference>
<gene>
    <name evidence="2" type="ORF">JIP62_06365</name>
</gene>
<evidence type="ECO:0000313" key="3">
    <source>
        <dbReference type="Proteomes" id="UP000595448"/>
    </source>
</evidence>
<dbReference type="EMBL" id="CP067977">
    <property type="protein sequence ID" value="QQQ19708.1"/>
    <property type="molecule type" value="Genomic_DNA"/>
</dbReference>
<dbReference type="SMART" id="SM00470">
    <property type="entry name" value="ParB"/>
    <property type="match status" value="1"/>
</dbReference>
<reference evidence="2 3" key="1">
    <citation type="submission" date="2021-01" db="EMBL/GenBank/DDBJ databases">
        <title>Brevundimonas vitis sp. nov., an bacterium isolated from grape (Vitis vinifera).</title>
        <authorList>
            <person name="Jiang L."/>
            <person name="Lee J."/>
        </authorList>
    </citation>
    <scope>NUCLEOTIDE SEQUENCE [LARGE SCALE GENOMIC DNA]</scope>
    <source>
        <strain evidence="2 3">GRTSA-9</strain>
    </source>
</reference>
<evidence type="ECO:0000313" key="2">
    <source>
        <dbReference type="EMBL" id="QQQ19708.1"/>
    </source>
</evidence>
<feature type="domain" description="ParB-like N-terminal" evidence="1">
    <location>
        <begin position="13"/>
        <end position="101"/>
    </location>
</feature>
<dbReference type="Gene3D" id="1.10.10.2830">
    <property type="match status" value="1"/>
</dbReference>
<protein>
    <submittedName>
        <fullName evidence="2">ParB N-terminal domain-containing protein</fullName>
    </submittedName>
</protein>
<accession>A0ABX7BSI8</accession>
<organism evidence="2 3">
    <name type="scientific">Brevundimonas vitisensis</name>
    <dbReference type="NCBI Taxonomy" id="2800818"/>
    <lineage>
        <taxon>Bacteria</taxon>
        <taxon>Pseudomonadati</taxon>
        <taxon>Pseudomonadota</taxon>
        <taxon>Alphaproteobacteria</taxon>
        <taxon>Caulobacterales</taxon>
        <taxon>Caulobacteraceae</taxon>
        <taxon>Brevundimonas</taxon>
    </lineage>
</organism>
<dbReference type="InterPro" id="IPR036086">
    <property type="entry name" value="ParB/Sulfiredoxin_sf"/>
</dbReference>
<name>A0ABX7BSI8_9CAUL</name>